<reference evidence="2" key="1">
    <citation type="submission" date="2023-10" db="EMBL/GenBank/DDBJ databases">
        <authorList>
            <person name="Chen Y."/>
            <person name="Shah S."/>
            <person name="Dougan E. K."/>
            <person name="Thang M."/>
            <person name="Chan C."/>
        </authorList>
    </citation>
    <scope>NUCLEOTIDE SEQUENCE [LARGE SCALE GENOMIC DNA]</scope>
</reference>
<dbReference type="EMBL" id="CAUYUJ010001060">
    <property type="protein sequence ID" value="CAK0793965.1"/>
    <property type="molecule type" value="Genomic_DNA"/>
</dbReference>
<proteinExistence type="predicted"/>
<comment type="caution">
    <text evidence="2">The sequence shown here is derived from an EMBL/GenBank/DDBJ whole genome shotgun (WGS) entry which is preliminary data.</text>
</comment>
<feature type="region of interest" description="Disordered" evidence="1">
    <location>
        <begin position="1"/>
        <end position="101"/>
    </location>
</feature>
<name>A0ABN9PQL6_9DINO</name>
<keyword evidence="3" id="KW-1185">Reference proteome</keyword>
<feature type="compositionally biased region" description="Acidic residues" evidence="1">
    <location>
        <begin position="14"/>
        <end position="25"/>
    </location>
</feature>
<feature type="region of interest" description="Disordered" evidence="1">
    <location>
        <begin position="137"/>
        <end position="159"/>
    </location>
</feature>
<feature type="non-terminal residue" evidence="2">
    <location>
        <position position="1"/>
    </location>
</feature>
<gene>
    <name evidence="2" type="ORF">PCOR1329_LOCUS4092</name>
</gene>
<dbReference type="Proteomes" id="UP001189429">
    <property type="component" value="Unassembled WGS sequence"/>
</dbReference>
<accession>A0ABN9PQL6</accession>
<sequence length="362" mass="39638">LGTELLSPRRGDKEEEEEEEEEEEKEEKLCASPARSRARPVLARRGAAQRPRLRRRGETPRGRAGLAAVSGSPRRARAVSSGTLVPRGEPMSAPAPRRPGPVGLGLRGQPLLGVPLKLWEGPAYVRLPWPDRLAPSASQASASAARRGAPPTVRRRRGARCSRGEAARWSCSRPWHYFLKLFSNTPAGRKFRPICLSQWSSRAPARKDFPCIKKVEDLFLPPRLRHRCASSPWRRRVYGGEGAIASLATLSPSFAAEGTRARLLSRLVRFLLQGDVPETRAARRRGGTKRAAAAPGAARRRPLVAVQPWPWRTSQGSPNGLRAVPPGVARAGACQHDMSSWEARVRNGHVVDPSWSTSTPGP</sequence>
<protein>
    <submittedName>
        <fullName evidence="2">Uncharacterized protein</fullName>
    </submittedName>
</protein>
<evidence type="ECO:0000256" key="1">
    <source>
        <dbReference type="SAM" id="MobiDB-lite"/>
    </source>
</evidence>
<evidence type="ECO:0000313" key="2">
    <source>
        <dbReference type="EMBL" id="CAK0793965.1"/>
    </source>
</evidence>
<feature type="compositionally biased region" description="Low complexity" evidence="1">
    <location>
        <begin position="137"/>
        <end position="152"/>
    </location>
</feature>
<organism evidence="2 3">
    <name type="scientific">Prorocentrum cordatum</name>
    <dbReference type="NCBI Taxonomy" id="2364126"/>
    <lineage>
        <taxon>Eukaryota</taxon>
        <taxon>Sar</taxon>
        <taxon>Alveolata</taxon>
        <taxon>Dinophyceae</taxon>
        <taxon>Prorocentrales</taxon>
        <taxon>Prorocentraceae</taxon>
        <taxon>Prorocentrum</taxon>
    </lineage>
</organism>
<evidence type="ECO:0000313" key="3">
    <source>
        <dbReference type="Proteomes" id="UP001189429"/>
    </source>
</evidence>